<feature type="compositionally biased region" description="Basic and acidic residues" evidence="1">
    <location>
        <begin position="360"/>
        <end position="370"/>
    </location>
</feature>
<dbReference type="Proteomes" id="UP001057375">
    <property type="component" value="Unassembled WGS sequence"/>
</dbReference>
<feature type="region of interest" description="Disordered" evidence="1">
    <location>
        <begin position="142"/>
        <end position="188"/>
    </location>
</feature>
<sequence>QKVLSSSGKPRVPLRQSTMFSRDFHPSDHHQAPRINQFSKVFQSFTSHSQPSVQTWVRQEGWNTELVVASNPSTKSASARSKAIIKQQPQIIPSKTPLVFSTRSLPHALETSEESSSESEPVTIVDDIDTIVLPHSTAGVLHMDSLPPNSPVSDARSNSRKVTKPKNETTKKIAGGKTKNKFRSKSSLSRYKKKKKWTPLSSSTAFLPTRRIAFNKTPQQYAQEMIQHKKHMKKSVKNVVEAQTKTRKIVKEKCGDEMYCELLDGLTGVKVEAEAAKVVSKVVRNQFKKKRLEEEKKKREEDEQKRLKEEEEQGVKTVISDNSTTFITRTTEQGDVVQDHDSSDSVDAAKRREERRKKRKEEEAKRKKELLSQQQEQQEEMRALQQDIETLLHFYNPEFESKMVEAPPQPLEPPPEWRLVSRKFPHFPPYLTMDVDEKDEHDEWSRRRKEWDIRNEFLRKRERQKRKDAIRRVHGLQDTLDKYAGIQDEFQIASDDLVSSKVVHPDDESTYISSSNFQLPADITRTSPKQSRKTPELGSLPAFPNTHPAITPSYSTTASIALLPAGTGYHMSSMNRGQALITRSLSSRSRRRDDGLEVRGSFVSSSDAQYAGIDDDKMEKVDSSAISGSNNSSHDYPSKGSIMGISRGRKTKYPGVVCVLREISEKEGYLGDSSAIMGGAMDGIRFFLTETSDGVNDKVQLAVLSEAEIPEEMVRAFDARGGLQGRYRRMVSPNLG</sequence>
<gene>
    <name evidence="2" type="ORF">ADUPG1_010464</name>
</gene>
<name>A0ABQ5JW38_9EUKA</name>
<organism evidence="2 3">
    <name type="scientific">Aduncisulcus paluster</name>
    <dbReference type="NCBI Taxonomy" id="2918883"/>
    <lineage>
        <taxon>Eukaryota</taxon>
        <taxon>Metamonada</taxon>
        <taxon>Carpediemonas-like organisms</taxon>
        <taxon>Aduncisulcus</taxon>
    </lineage>
</organism>
<evidence type="ECO:0000313" key="3">
    <source>
        <dbReference type="Proteomes" id="UP001057375"/>
    </source>
</evidence>
<feature type="compositionally biased region" description="Low complexity" evidence="1">
    <location>
        <begin position="623"/>
        <end position="633"/>
    </location>
</feature>
<feature type="compositionally biased region" description="Basic residues" evidence="1">
    <location>
        <begin position="178"/>
        <end position="188"/>
    </location>
</feature>
<feature type="compositionally biased region" description="Basic and acidic residues" evidence="1">
    <location>
        <begin position="337"/>
        <end position="352"/>
    </location>
</feature>
<comment type="caution">
    <text evidence="2">The sequence shown here is derived from an EMBL/GenBank/DDBJ whole genome shotgun (WGS) entry which is preliminary data.</text>
</comment>
<evidence type="ECO:0000313" key="2">
    <source>
        <dbReference type="EMBL" id="GKT14320.1"/>
    </source>
</evidence>
<feature type="region of interest" description="Disordered" evidence="1">
    <location>
        <begin position="525"/>
        <end position="548"/>
    </location>
</feature>
<feature type="compositionally biased region" description="Basic and acidic residues" evidence="1">
    <location>
        <begin position="293"/>
        <end position="309"/>
    </location>
</feature>
<dbReference type="EMBL" id="BQXS01011580">
    <property type="protein sequence ID" value="GKT14320.1"/>
    <property type="molecule type" value="Genomic_DNA"/>
</dbReference>
<feature type="compositionally biased region" description="Basic and acidic residues" evidence="1">
    <location>
        <begin position="22"/>
        <end position="31"/>
    </location>
</feature>
<keyword evidence="3" id="KW-1185">Reference proteome</keyword>
<evidence type="ECO:0000256" key="1">
    <source>
        <dbReference type="SAM" id="MobiDB-lite"/>
    </source>
</evidence>
<feature type="region of interest" description="Disordered" evidence="1">
    <location>
        <begin position="623"/>
        <end position="643"/>
    </location>
</feature>
<feature type="non-terminal residue" evidence="2">
    <location>
        <position position="1"/>
    </location>
</feature>
<reference evidence="2" key="1">
    <citation type="submission" date="2022-03" db="EMBL/GenBank/DDBJ databases">
        <title>Draft genome sequence of Aduncisulcus paluster, a free-living microaerophilic Fornicata.</title>
        <authorList>
            <person name="Yuyama I."/>
            <person name="Kume K."/>
            <person name="Tamura T."/>
            <person name="Inagaki Y."/>
            <person name="Hashimoto T."/>
        </authorList>
    </citation>
    <scope>NUCLEOTIDE SEQUENCE</scope>
    <source>
        <strain evidence="2">NY0171</strain>
    </source>
</reference>
<proteinExistence type="predicted"/>
<feature type="region of interest" description="Disordered" evidence="1">
    <location>
        <begin position="293"/>
        <end position="381"/>
    </location>
</feature>
<protein>
    <submittedName>
        <fullName evidence="2">Uncharacterized protein</fullName>
    </submittedName>
</protein>
<feature type="region of interest" description="Disordered" evidence="1">
    <location>
        <begin position="1"/>
        <end position="31"/>
    </location>
</feature>
<accession>A0ABQ5JW38</accession>
<feature type="compositionally biased region" description="Polar residues" evidence="1">
    <location>
        <begin position="319"/>
        <end position="333"/>
    </location>
</feature>